<keyword evidence="6" id="KW-0418">Kinase</keyword>
<protein>
    <recommendedName>
        <fullName evidence="2">histidine kinase</fullName>
        <ecNumber evidence="2">2.7.13.3</ecNumber>
    </recommendedName>
</protein>
<proteinExistence type="predicted"/>
<evidence type="ECO:0000256" key="6">
    <source>
        <dbReference type="ARBA" id="ARBA00022777"/>
    </source>
</evidence>
<evidence type="ECO:0000256" key="2">
    <source>
        <dbReference type="ARBA" id="ARBA00012438"/>
    </source>
</evidence>
<reference evidence="15 16" key="1">
    <citation type="submission" date="2024-03" db="EMBL/GenBank/DDBJ databases">
        <title>Chitinophaga caseinilytica sp. nov., a casein hydrolysing bacterium isolated from forest soil.</title>
        <authorList>
            <person name="Lee D.S."/>
            <person name="Han D.M."/>
            <person name="Baek J.H."/>
            <person name="Choi D.G."/>
            <person name="Jeon J.H."/>
            <person name="Jeon C.O."/>
        </authorList>
    </citation>
    <scope>NUCLEOTIDE SEQUENCE [LARGE SCALE GENOMIC DNA]</scope>
    <source>
        <strain evidence="15 16">KACC 19118</strain>
    </source>
</reference>
<keyword evidence="9" id="KW-1133">Transmembrane helix</keyword>
<feature type="transmembrane region" description="Helical" evidence="9">
    <location>
        <begin position="334"/>
        <end position="353"/>
    </location>
</feature>
<evidence type="ECO:0000256" key="1">
    <source>
        <dbReference type="ARBA" id="ARBA00000085"/>
    </source>
</evidence>
<evidence type="ECO:0000256" key="3">
    <source>
        <dbReference type="ARBA" id="ARBA00022553"/>
    </source>
</evidence>
<feature type="transmembrane region" description="Helical" evidence="9">
    <location>
        <begin position="174"/>
        <end position="197"/>
    </location>
</feature>
<keyword evidence="9" id="KW-0812">Transmembrane</keyword>
<evidence type="ECO:0000259" key="11">
    <source>
        <dbReference type="Pfam" id="PF02518"/>
    </source>
</evidence>
<evidence type="ECO:0000256" key="5">
    <source>
        <dbReference type="ARBA" id="ARBA00022741"/>
    </source>
</evidence>
<dbReference type="InterPro" id="IPR003594">
    <property type="entry name" value="HATPase_dom"/>
</dbReference>
<dbReference type="Gene3D" id="2.60.40.2380">
    <property type="match status" value="1"/>
</dbReference>
<comment type="catalytic activity">
    <reaction evidence="1">
        <text>ATP + protein L-histidine = ADP + protein N-phospho-L-histidine.</text>
        <dbReference type="EC" id="2.7.13.3"/>
    </reaction>
</comment>
<dbReference type="Pfam" id="PF07696">
    <property type="entry name" value="7TMR-DISMED2"/>
    <property type="match status" value="1"/>
</dbReference>
<keyword evidence="10" id="KW-0732">Signal</keyword>
<dbReference type="InterPro" id="IPR011712">
    <property type="entry name" value="Sig_transdc_His_kin_sub3_dim/P"/>
</dbReference>
<feature type="domain" description="Histidine kinase/HSP90-like ATPase" evidence="11">
    <location>
        <begin position="527"/>
        <end position="576"/>
    </location>
</feature>
<evidence type="ECO:0000259" key="14">
    <source>
        <dbReference type="Pfam" id="PF07730"/>
    </source>
</evidence>
<dbReference type="SUPFAM" id="SSF55874">
    <property type="entry name" value="ATPase domain of HSP90 chaperone/DNA topoisomerase II/histidine kinase"/>
    <property type="match status" value="1"/>
</dbReference>
<feature type="transmembrane region" description="Helical" evidence="9">
    <location>
        <begin position="303"/>
        <end position="327"/>
    </location>
</feature>
<dbReference type="Pfam" id="PF07695">
    <property type="entry name" value="7TMR-DISM_7TM"/>
    <property type="match status" value="1"/>
</dbReference>
<dbReference type="PANTHER" id="PTHR24421:SF10">
    <property type="entry name" value="NITRATE_NITRITE SENSOR PROTEIN NARQ"/>
    <property type="match status" value="1"/>
</dbReference>
<dbReference type="Gene3D" id="3.30.565.10">
    <property type="entry name" value="Histidine kinase-like ATPase, C-terminal domain"/>
    <property type="match status" value="1"/>
</dbReference>
<dbReference type="InterPro" id="IPR050482">
    <property type="entry name" value="Sensor_HK_TwoCompSys"/>
</dbReference>
<feature type="domain" description="7TM-DISM receptor extracellular" evidence="13">
    <location>
        <begin position="32"/>
        <end position="162"/>
    </location>
</feature>
<feature type="signal peptide" evidence="10">
    <location>
        <begin position="1"/>
        <end position="28"/>
    </location>
</feature>
<keyword evidence="9" id="KW-0472">Membrane</keyword>
<dbReference type="CDD" id="cd16917">
    <property type="entry name" value="HATPase_UhpB-NarQ-NarX-like"/>
    <property type="match status" value="1"/>
</dbReference>
<dbReference type="PANTHER" id="PTHR24421">
    <property type="entry name" value="NITRATE/NITRITE SENSOR PROTEIN NARX-RELATED"/>
    <property type="match status" value="1"/>
</dbReference>
<dbReference type="Proteomes" id="UP001449657">
    <property type="component" value="Chromosome"/>
</dbReference>
<dbReference type="Pfam" id="PF07730">
    <property type="entry name" value="HisKA_3"/>
    <property type="match status" value="1"/>
</dbReference>
<dbReference type="RefSeq" id="WP_341839009.1">
    <property type="nucleotide sequence ID" value="NZ_CP149792.1"/>
</dbReference>
<feature type="transmembrane region" description="Helical" evidence="9">
    <location>
        <begin position="240"/>
        <end position="260"/>
    </location>
</feature>
<dbReference type="Gene3D" id="1.20.5.1930">
    <property type="match status" value="1"/>
</dbReference>
<keyword evidence="4" id="KW-0808">Transferase</keyword>
<keyword evidence="8" id="KW-0902">Two-component regulatory system</keyword>
<evidence type="ECO:0000313" key="16">
    <source>
        <dbReference type="Proteomes" id="UP001449657"/>
    </source>
</evidence>
<dbReference type="EMBL" id="CP150096">
    <property type="protein sequence ID" value="WZN44219.1"/>
    <property type="molecule type" value="Genomic_DNA"/>
</dbReference>
<gene>
    <name evidence="15" type="ORF">WJU22_15070</name>
</gene>
<dbReference type="InterPro" id="IPR036890">
    <property type="entry name" value="HATPase_C_sf"/>
</dbReference>
<sequence>MPQPFLYRMSKGAFLSIVCTLCCWLSVAGQSAFRVLEDSSRQLSPAAVLDAWNEGRFRSLEPAYLNPGYTTSHFWIAVSAPDVAFADSKLLVLDNPHINRLEWYGSGHQSMRLIALTGDYFPFRQRPLIHPSFVFKFNNGPGLYFLKIDKHHESLQAPLRLADSAPFLAEQERIALVNGILTGIVLLIVLFGAFLYVNTKDAVYGWYALYVLSTLGWIWSNNGLGFQHLWPDSAYFPSRSRVVFVLFNFIFTVQFLKVFTGLGQRGSRLRQPLLFAQGVWMAMLVATLWPIDYQRYAQATMVILRALPFFSLAALGLMVAGLIYKVAKGNRPSLIYLAAVSVLLFFAVMEDLFHLGKVKLPVFFAHYGLFAGIVLEMIIITFGLAARFSRYRKEKETLLAAMHDQQKKLTDTIVTVEENERKELADRLHDEIGSLLALASLQLDAAKGNPLSGAEPVDRASGIIREISETVRNISHQLTPVAMEKYGLVKAVTDLTSIANASGRIRIELVIIGFGDDAQYSRNFKNILYRIIQELLQNVLRHAEAGHVLIQLIEHDDHCALLVEDDGKGISGDLSDPRLLRSIRSKVSYLEGVIHIENQNQTGALINIELPLPKLN</sequence>
<name>A0ABZ2YXP9_9BACT</name>
<evidence type="ECO:0000259" key="12">
    <source>
        <dbReference type="Pfam" id="PF07695"/>
    </source>
</evidence>
<keyword evidence="7" id="KW-0067">ATP-binding</keyword>
<evidence type="ECO:0000256" key="4">
    <source>
        <dbReference type="ARBA" id="ARBA00022679"/>
    </source>
</evidence>
<dbReference type="InterPro" id="IPR011622">
    <property type="entry name" value="7TMR_DISM_rcpt_extracell_dom2"/>
</dbReference>
<evidence type="ECO:0000256" key="9">
    <source>
        <dbReference type="SAM" id="Phobius"/>
    </source>
</evidence>
<feature type="transmembrane region" description="Helical" evidence="9">
    <location>
        <begin position="272"/>
        <end position="291"/>
    </location>
</feature>
<feature type="domain" description="Signal transduction histidine kinase subgroup 3 dimerisation and phosphoacceptor" evidence="14">
    <location>
        <begin position="420"/>
        <end position="481"/>
    </location>
</feature>
<organism evidence="15 16">
    <name type="scientific">Chitinophaga caseinilytica</name>
    <dbReference type="NCBI Taxonomy" id="2267521"/>
    <lineage>
        <taxon>Bacteria</taxon>
        <taxon>Pseudomonadati</taxon>
        <taxon>Bacteroidota</taxon>
        <taxon>Chitinophagia</taxon>
        <taxon>Chitinophagales</taxon>
        <taxon>Chitinophagaceae</taxon>
        <taxon>Chitinophaga</taxon>
    </lineage>
</organism>
<dbReference type="Pfam" id="PF02518">
    <property type="entry name" value="HATPase_c"/>
    <property type="match status" value="1"/>
</dbReference>
<feature type="transmembrane region" description="Helical" evidence="9">
    <location>
        <begin position="204"/>
        <end position="220"/>
    </location>
</feature>
<keyword evidence="16" id="KW-1185">Reference proteome</keyword>
<dbReference type="InterPro" id="IPR011623">
    <property type="entry name" value="7TMR_DISM_rcpt_extracell_dom1"/>
</dbReference>
<evidence type="ECO:0000259" key="13">
    <source>
        <dbReference type="Pfam" id="PF07696"/>
    </source>
</evidence>
<feature type="chain" id="PRO_5046096126" description="histidine kinase" evidence="10">
    <location>
        <begin position="29"/>
        <end position="616"/>
    </location>
</feature>
<accession>A0ABZ2YXP9</accession>
<evidence type="ECO:0000256" key="8">
    <source>
        <dbReference type="ARBA" id="ARBA00023012"/>
    </source>
</evidence>
<feature type="transmembrane region" description="Helical" evidence="9">
    <location>
        <begin position="365"/>
        <end position="386"/>
    </location>
</feature>
<evidence type="ECO:0000256" key="7">
    <source>
        <dbReference type="ARBA" id="ARBA00022840"/>
    </source>
</evidence>
<evidence type="ECO:0000313" key="15">
    <source>
        <dbReference type="EMBL" id="WZN44219.1"/>
    </source>
</evidence>
<evidence type="ECO:0000256" key="10">
    <source>
        <dbReference type="SAM" id="SignalP"/>
    </source>
</evidence>
<keyword evidence="3" id="KW-0597">Phosphoprotein</keyword>
<feature type="domain" description="7TM-DISM receptor extracellular" evidence="12">
    <location>
        <begin position="176"/>
        <end position="387"/>
    </location>
</feature>
<dbReference type="EC" id="2.7.13.3" evidence="2"/>
<keyword evidence="5" id="KW-0547">Nucleotide-binding</keyword>